<accession>A0A841BLW3</accession>
<gene>
    <name evidence="4" type="ORF">F4553_001230</name>
</gene>
<dbReference type="SUPFAM" id="SSF52129">
    <property type="entry name" value="Caspase-like"/>
    <property type="match status" value="1"/>
</dbReference>
<feature type="region of interest" description="Disordered" evidence="1">
    <location>
        <begin position="423"/>
        <end position="455"/>
    </location>
</feature>
<dbReference type="NCBIfam" id="NF047832">
    <property type="entry name" value="caspase_w_EACC1"/>
    <property type="match status" value="1"/>
</dbReference>
<feature type="domain" description="DUF5919" evidence="3">
    <location>
        <begin position="295"/>
        <end position="418"/>
    </location>
</feature>
<dbReference type="InterPro" id="IPR011600">
    <property type="entry name" value="Pept_C14_caspase"/>
</dbReference>
<dbReference type="InterPro" id="IPR018247">
    <property type="entry name" value="EF_Hand_1_Ca_BS"/>
</dbReference>
<dbReference type="EMBL" id="JACHMN010000002">
    <property type="protein sequence ID" value="MBB5867851.1"/>
    <property type="molecule type" value="Genomic_DNA"/>
</dbReference>
<reference evidence="4 5" key="1">
    <citation type="submission" date="2020-08" db="EMBL/GenBank/DDBJ databases">
        <title>Sequencing the genomes of 1000 actinobacteria strains.</title>
        <authorList>
            <person name="Klenk H.-P."/>
        </authorList>
    </citation>
    <scope>NUCLEOTIDE SEQUENCE [LARGE SCALE GENOMIC DNA]</scope>
    <source>
        <strain evidence="4 5">DSM 45362</strain>
    </source>
</reference>
<evidence type="ECO:0000313" key="5">
    <source>
        <dbReference type="Proteomes" id="UP000587527"/>
    </source>
</evidence>
<dbReference type="AlphaFoldDB" id="A0A841BLW3"/>
<dbReference type="InterPro" id="IPR045697">
    <property type="entry name" value="DUF5919"/>
</dbReference>
<keyword evidence="5" id="KW-1185">Reference proteome</keyword>
<feature type="compositionally biased region" description="Pro residues" evidence="1">
    <location>
        <begin position="423"/>
        <end position="438"/>
    </location>
</feature>
<sequence length="498" mass="55261">MGRYALLIATGEYQDPLFRRLRSPAQDVRGLARVLEDPTIGGFDQVVVLEDRPDWELRQAVDDILADRTRDDTVVVYFSCHGMKDRFGRLHFVTTNTVENRLPGTSLASAFVSERLEHSQAGGRLLLLDCCNSGAFARGMGISKSPPRRPLDGEILENRGYVCITACDAYEYAFEGPDMTLENPRNSLFTDALINGLLSGDADLDRDGWVEANELYLYTYGKVRETAEQTPSFFAAGIQGPFRVSRAPLKAQPPVSPFISDSFPQSYDDDLRGGGGLFLAGVSLSKTLAAYLPEIERRATQGIPVQVLLVDPTSAAADLTERRRGFPQAERKAAIRRTIKTLSELQERTGDTIKIRTTYHELRFGAVLANVGTPDAMAYVQYYPLGIRDHDRMRLVLRPDDGDLYELHQRQLYDLWAEAVPVGPPAGVPDPRNAPPQDDPADARGEASPDDAETTLEEQENWLAIVGSPDVRDFEGHLDRWPRGRHAAQCRAAIIDLS</sequence>
<evidence type="ECO:0000259" key="3">
    <source>
        <dbReference type="Pfam" id="PF19319"/>
    </source>
</evidence>
<evidence type="ECO:0000313" key="4">
    <source>
        <dbReference type="EMBL" id="MBB5867851.1"/>
    </source>
</evidence>
<dbReference type="PANTHER" id="PTHR22576">
    <property type="entry name" value="MUCOSA ASSOCIATED LYMPHOID TISSUE LYMPHOMA TRANSLOCATION PROTEIN 1/PARACASPASE"/>
    <property type="match status" value="1"/>
</dbReference>
<proteinExistence type="predicted"/>
<evidence type="ECO:0000259" key="2">
    <source>
        <dbReference type="Pfam" id="PF00656"/>
    </source>
</evidence>
<evidence type="ECO:0008006" key="6">
    <source>
        <dbReference type="Google" id="ProtNLM"/>
    </source>
</evidence>
<dbReference type="InterPro" id="IPR029030">
    <property type="entry name" value="Caspase-like_dom_sf"/>
</dbReference>
<dbReference type="Pfam" id="PF00656">
    <property type="entry name" value="Peptidase_C14"/>
    <property type="match status" value="1"/>
</dbReference>
<evidence type="ECO:0000256" key="1">
    <source>
        <dbReference type="SAM" id="MobiDB-lite"/>
    </source>
</evidence>
<dbReference type="PANTHER" id="PTHR22576:SF37">
    <property type="entry name" value="MUCOSA-ASSOCIATED LYMPHOID TISSUE LYMPHOMA TRANSLOCATION PROTEIN 1"/>
    <property type="match status" value="1"/>
</dbReference>
<dbReference type="GO" id="GO:0004197">
    <property type="term" value="F:cysteine-type endopeptidase activity"/>
    <property type="evidence" value="ECO:0007669"/>
    <property type="project" value="InterPro"/>
</dbReference>
<comment type="caution">
    <text evidence="4">The sequence shown here is derived from an EMBL/GenBank/DDBJ whole genome shotgun (WGS) entry which is preliminary data.</text>
</comment>
<dbReference type="RefSeq" id="WP_184833311.1">
    <property type="nucleotide sequence ID" value="NZ_JACHMN010000002.1"/>
</dbReference>
<dbReference type="GO" id="GO:0006508">
    <property type="term" value="P:proteolysis"/>
    <property type="evidence" value="ECO:0007669"/>
    <property type="project" value="InterPro"/>
</dbReference>
<dbReference type="Pfam" id="PF19319">
    <property type="entry name" value="DUF5919"/>
    <property type="match status" value="1"/>
</dbReference>
<dbReference type="InterPro" id="IPR052039">
    <property type="entry name" value="Caspase-related_regulators"/>
</dbReference>
<feature type="domain" description="Peptidase C14 caspase" evidence="2">
    <location>
        <begin position="3"/>
        <end position="235"/>
    </location>
</feature>
<dbReference type="PROSITE" id="PS00018">
    <property type="entry name" value="EF_HAND_1"/>
    <property type="match status" value="1"/>
</dbReference>
<protein>
    <recommendedName>
        <fullName evidence="6">Caspase family protein</fullName>
    </recommendedName>
</protein>
<dbReference type="Proteomes" id="UP000587527">
    <property type="component" value="Unassembled WGS sequence"/>
</dbReference>
<organism evidence="4 5">
    <name type="scientific">Allocatelliglobosispora scoriae</name>
    <dbReference type="NCBI Taxonomy" id="643052"/>
    <lineage>
        <taxon>Bacteria</taxon>
        <taxon>Bacillati</taxon>
        <taxon>Actinomycetota</taxon>
        <taxon>Actinomycetes</taxon>
        <taxon>Micromonosporales</taxon>
        <taxon>Micromonosporaceae</taxon>
        <taxon>Allocatelliglobosispora</taxon>
    </lineage>
</organism>
<dbReference type="Gene3D" id="3.40.50.1460">
    <property type="match status" value="1"/>
</dbReference>
<name>A0A841BLW3_9ACTN</name>